<protein>
    <submittedName>
        <fullName evidence="1">Uncharacterized protein</fullName>
    </submittedName>
</protein>
<reference evidence="1" key="1">
    <citation type="submission" date="2023-06" db="EMBL/GenBank/DDBJ databases">
        <title>Genome-scale phylogeny and comparative genomics of the fungal order Sordariales.</title>
        <authorList>
            <consortium name="Lawrence Berkeley National Laboratory"/>
            <person name="Hensen N."/>
            <person name="Bonometti L."/>
            <person name="Westerberg I."/>
            <person name="Brannstrom I.O."/>
            <person name="Guillou S."/>
            <person name="Cros-Aarteil S."/>
            <person name="Calhoun S."/>
            <person name="Haridas S."/>
            <person name="Kuo A."/>
            <person name="Mondo S."/>
            <person name="Pangilinan J."/>
            <person name="Riley R."/>
            <person name="LaButti K."/>
            <person name="Andreopoulos B."/>
            <person name="Lipzen A."/>
            <person name="Chen C."/>
            <person name="Yanf M."/>
            <person name="Daum C."/>
            <person name="Ng V."/>
            <person name="Clum A."/>
            <person name="Steindorff A."/>
            <person name="Ohm R."/>
            <person name="Martin F."/>
            <person name="Silar P."/>
            <person name="Natvig D."/>
            <person name="Lalanne C."/>
            <person name="Gautier V."/>
            <person name="Ament-velasquez S.L."/>
            <person name="Kruys A."/>
            <person name="Hutchinson M.I."/>
            <person name="Powell A.J."/>
            <person name="Barry K."/>
            <person name="Miller A.N."/>
            <person name="Grigoriev I.V."/>
            <person name="Debuchy R."/>
            <person name="Gladieux P."/>
            <person name="Thoren M.H."/>
            <person name="Johannesson H."/>
        </authorList>
    </citation>
    <scope>NUCLEOTIDE SEQUENCE</scope>
    <source>
        <strain evidence="1">SMH3391-2</strain>
    </source>
</reference>
<organism evidence="1 2">
    <name type="scientific">Bombardia bombarda</name>
    <dbReference type="NCBI Taxonomy" id="252184"/>
    <lineage>
        <taxon>Eukaryota</taxon>
        <taxon>Fungi</taxon>
        <taxon>Dikarya</taxon>
        <taxon>Ascomycota</taxon>
        <taxon>Pezizomycotina</taxon>
        <taxon>Sordariomycetes</taxon>
        <taxon>Sordariomycetidae</taxon>
        <taxon>Sordariales</taxon>
        <taxon>Lasiosphaeriaceae</taxon>
        <taxon>Bombardia</taxon>
    </lineage>
</organism>
<gene>
    <name evidence="1" type="ORF">B0T17DRAFT_115856</name>
</gene>
<dbReference type="Proteomes" id="UP001174934">
    <property type="component" value="Unassembled WGS sequence"/>
</dbReference>
<evidence type="ECO:0000313" key="2">
    <source>
        <dbReference type="Proteomes" id="UP001174934"/>
    </source>
</evidence>
<evidence type="ECO:0000313" key="1">
    <source>
        <dbReference type="EMBL" id="KAK0610492.1"/>
    </source>
</evidence>
<keyword evidence="2" id="KW-1185">Reference proteome</keyword>
<dbReference type="EMBL" id="JAULSR010000010">
    <property type="protein sequence ID" value="KAK0610492.1"/>
    <property type="molecule type" value="Genomic_DNA"/>
</dbReference>
<accession>A0AA39TGV2</accession>
<dbReference type="AlphaFoldDB" id="A0AA39TGV2"/>
<comment type="caution">
    <text evidence="1">The sequence shown here is derived from an EMBL/GenBank/DDBJ whole genome shotgun (WGS) entry which is preliminary data.</text>
</comment>
<sequence>MEAALAVFLSATLGLLLSSVFVVVITPDTWVVARLLSTTFSLHECLIKQANHVVALPRDDNELLATYCLGRQLQSATCIFGLAGWLVGRQTGRQTGRHWERHATPCSHPLISNLWTAATWNFCLHSPEEGMAAQTRQEHKLRDAHKYGSNLPDSCYPAR</sequence>
<name>A0AA39TGV2_9PEZI</name>
<proteinExistence type="predicted"/>